<gene>
    <name evidence="1" type="ORF">E6C70_04545</name>
</gene>
<dbReference type="SUPFAM" id="SSF160379">
    <property type="entry name" value="SP0830-like"/>
    <property type="match status" value="1"/>
</dbReference>
<dbReference type="PANTHER" id="PTHR36439:SF1">
    <property type="entry name" value="DUF1697 DOMAIN-CONTAINING PROTEIN"/>
    <property type="match status" value="1"/>
</dbReference>
<dbReference type="Proteomes" id="UP000307380">
    <property type="component" value="Unassembled WGS sequence"/>
</dbReference>
<dbReference type="PIRSF" id="PIRSF008502">
    <property type="entry name" value="UCP008502"/>
    <property type="match status" value="1"/>
</dbReference>
<dbReference type="EMBL" id="SSSN01000003">
    <property type="protein sequence ID" value="THG35332.1"/>
    <property type="molecule type" value="Genomic_DNA"/>
</dbReference>
<protein>
    <submittedName>
        <fullName evidence="1">DUF1697 domain-containing protein</fullName>
    </submittedName>
</protein>
<dbReference type="RefSeq" id="WP_136422653.1">
    <property type="nucleotide sequence ID" value="NZ_SSSN01000003.1"/>
</dbReference>
<dbReference type="OrthoDB" id="9806494at2"/>
<dbReference type="Gene3D" id="3.30.70.1280">
    <property type="entry name" value="SP0830-like domains"/>
    <property type="match status" value="1"/>
</dbReference>
<evidence type="ECO:0000313" key="2">
    <source>
        <dbReference type="Proteomes" id="UP000307380"/>
    </source>
</evidence>
<dbReference type="Pfam" id="PF08002">
    <property type="entry name" value="DUF1697"/>
    <property type="match status" value="1"/>
</dbReference>
<dbReference type="Gene3D" id="3.30.70.1260">
    <property type="entry name" value="bacterial protein sp0830 like"/>
    <property type="match status" value="1"/>
</dbReference>
<accession>A0A4S4FYS3</accession>
<sequence>MTTWIALLRGVNVNGRTIRSVDLAALFTELGFADVKTVLASGNVRFDADATAAALKKRIEKGLGDRFGYEAWIVLVTLAELEAIIEAFPFDAERDGWHPYVLFSSDAGSLEELLSAADDLDAADDVVTSGDGVLYWHNRRAVGVDSAFSKVAGKAKYRSSTTNRNLRTLRKLVP</sequence>
<dbReference type="PANTHER" id="PTHR36439">
    <property type="entry name" value="BLL4334 PROTEIN"/>
    <property type="match status" value="1"/>
</dbReference>
<name>A0A4S4FYS3_9MICO</name>
<proteinExistence type="predicted"/>
<dbReference type="InterPro" id="IPR012545">
    <property type="entry name" value="DUF1697"/>
</dbReference>
<comment type="caution">
    <text evidence="1">The sequence shown here is derived from an EMBL/GenBank/DDBJ whole genome shotgun (WGS) entry which is preliminary data.</text>
</comment>
<keyword evidence="2" id="KW-1185">Reference proteome</keyword>
<reference evidence="1 2" key="1">
    <citation type="submission" date="2019-04" db="EMBL/GenBank/DDBJ databases">
        <authorList>
            <person name="Jiang L."/>
        </authorList>
    </citation>
    <scope>NUCLEOTIDE SEQUENCE [LARGE SCALE GENOMIC DNA]</scope>
    <source>
        <strain evidence="1 2">YIM 131861</strain>
    </source>
</reference>
<dbReference type="AlphaFoldDB" id="A0A4S4FYS3"/>
<evidence type="ECO:0000313" key="1">
    <source>
        <dbReference type="EMBL" id="THG35332.1"/>
    </source>
</evidence>
<organism evidence="1 2">
    <name type="scientific">Orlajensenia flava</name>
    <dbReference type="NCBI Taxonomy" id="2565934"/>
    <lineage>
        <taxon>Bacteria</taxon>
        <taxon>Bacillati</taxon>
        <taxon>Actinomycetota</taxon>
        <taxon>Actinomycetes</taxon>
        <taxon>Micrococcales</taxon>
        <taxon>Microbacteriaceae</taxon>
        <taxon>Orlajensenia</taxon>
    </lineage>
</organism>